<comment type="caution">
    <text evidence="9">The sequence shown here is derived from an EMBL/GenBank/DDBJ whole genome shotgun (WGS) entry which is preliminary data.</text>
</comment>
<dbReference type="InterPro" id="IPR045621">
    <property type="entry name" value="BPD_transp_1_N"/>
</dbReference>
<accession>A0A0D8BDP3</accession>
<dbReference type="GO" id="GO:0005886">
    <property type="term" value="C:plasma membrane"/>
    <property type="evidence" value="ECO:0007669"/>
    <property type="project" value="UniProtKB-SubCell"/>
</dbReference>
<name>A0A0D8BDP3_9ACTN</name>
<dbReference type="OrthoDB" id="9778910at2"/>
<feature type="transmembrane region" description="Helical" evidence="7">
    <location>
        <begin position="120"/>
        <end position="145"/>
    </location>
</feature>
<evidence type="ECO:0000313" key="10">
    <source>
        <dbReference type="Proteomes" id="UP000032545"/>
    </source>
</evidence>
<gene>
    <name evidence="9" type="ORF">FF36_03250</name>
</gene>
<dbReference type="Proteomes" id="UP000032545">
    <property type="component" value="Unassembled WGS sequence"/>
</dbReference>
<organism evidence="9 10">
    <name type="scientific">Frankia torreyi</name>
    <dbReference type="NCBI Taxonomy" id="1856"/>
    <lineage>
        <taxon>Bacteria</taxon>
        <taxon>Bacillati</taxon>
        <taxon>Actinomycetota</taxon>
        <taxon>Actinomycetes</taxon>
        <taxon>Frankiales</taxon>
        <taxon>Frankiaceae</taxon>
        <taxon>Frankia</taxon>
    </lineage>
</organism>
<evidence type="ECO:0000256" key="2">
    <source>
        <dbReference type="ARBA" id="ARBA00022448"/>
    </source>
</evidence>
<evidence type="ECO:0000256" key="4">
    <source>
        <dbReference type="ARBA" id="ARBA00022692"/>
    </source>
</evidence>
<keyword evidence="2 7" id="KW-0813">Transport</keyword>
<evidence type="ECO:0000256" key="6">
    <source>
        <dbReference type="ARBA" id="ARBA00023136"/>
    </source>
</evidence>
<evidence type="ECO:0000256" key="3">
    <source>
        <dbReference type="ARBA" id="ARBA00022475"/>
    </source>
</evidence>
<evidence type="ECO:0000313" key="9">
    <source>
        <dbReference type="EMBL" id="KJE22378.1"/>
    </source>
</evidence>
<keyword evidence="6 7" id="KW-0472">Membrane</keyword>
<comment type="similarity">
    <text evidence="7">Belongs to the binding-protein-dependent transport system permease family.</text>
</comment>
<evidence type="ECO:0000256" key="5">
    <source>
        <dbReference type="ARBA" id="ARBA00022989"/>
    </source>
</evidence>
<feature type="transmembrane region" description="Helical" evidence="7">
    <location>
        <begin position="31"/>
        <end position="52"/>
    </location>
</feature>
<keyword evidence="3" id="KW-1003">Cell membrane</keyword>
<dbReference type="Pfam" id="PF19300">
    <property type="entry name" value="BPD_transp_1_N"/>
    <property type="match status" value="1"/>
</dbReference>
<dbReference type="InterPro" id="IPR035906">
    <property type="entry name" value="MetI-like_sf"/>
</dbReference>
<keyword evidence="5 7" id="KW-1133">Transmembrane helix</keyword>
<evidence type="ECO:0000256" key="1">
    <source>
        <dbReference type="ARBA" id="ARBA00004651"/>
    </source>
</evidence>
<reference evidence="9 10" key="2">
    <citation type="journal article" date="2016" name="Genome Announc.">
        <title>Permanent Draft Genome Sequences for Two Variants of Frankia sp. Strain CpI1, the First Frankia Strain Isolated from Root Nodules of Comptonia peregrina.</title>
        <authorList>
            <person name="Oshone R."/>
            <person name="Hurst S.G.IV."/>
            <person name="Abebe-Akele F."/>
            <person name="Simpson S."/>
            <person name="Morris K."/>
            <person name="Thomas W.K."/>
            <person name="Tisa L.S."/>
        </authorList>
    </citation>
    <scope>NUCLEOTIDE SEQUENCE [LARGE SCALE GENOMIC DNA]</scope>
    <source>
        <strain evidence="10">CpI1-S</strain>
    </source>
</reference>
<feature type="transmembrane region" description="Helical" evidence="7">
    <location>
        <begin position="157"/>
        <end position="182"/>
    </location>
</feature>
<dbReference type="InterPro" id="IPR000515">
    <property type="entry name" value="MetI-like"/>
</dbReference>
<feature type="transmembrane region" description="Helical" evidence="7">
    <location>
        <begin position="275"/>
        <end position="294"/>
    </location>
</feature>
<comment type="subcellular location">
    <subcellularLocation>
        <location evidence="1 7">Cell membrane</location>
        <topology evidence="1 7">Multi-pass membrane protein</topology>
    </subcellularLocation>
</comment>
<keyword evidence="10" id="KW-1185">Reference proteome</keyword>
<protein>
    <submittedName>
        <fullName evidence="9">ABC-type dipeptide/oligopeptide/nickel transport system, permease component</fullName>
    </submittedName>
</protein>
<dbReference type="Pfam" id="PF00528">
    <property type="entry name" value="BPD_transp_1"/>
    <property type="match status" value="1"/>
</dbReference>
<dbReference type="PANTHER" id="PTHR43163">
    <property type="entry name" value="DIPEPTIDE TRANSPORT SYSTEM PERMEASE PROTEIN DPPB-RELATED"/>
    <property type="match status" value="1"/>
</dbReference>
<dbReference type="EMBL" id="JYFN01000024">
    <property type="protein sequence ID" value="KJE22378.1"/>
    <property type="molecule type" value="Genomic_DNA"/>
</dbReference>
<feature type="transmembrane region" description="Helical" evidence="7">
    <location>
        <begin position="202"/>
        <end position="219"/>
    </location>
</feature>
<feature type="transmembrane region" description="Helical" evidence="7">
    <location>
        <begin position="306"/>
        <end position="329"/>
    </location>
</feature>
<dbReference type="RefSeq" id="WP_044885862.1">
    <property type="nucleotide sequence ID" value="NZ_JYFN01000024.1"/>
</dbReference>
<reference evidence="10" key="1">
    <citation type="submission" date="2015-02" db="EMBL/GenBank/DDBJ databases">
        <title>Draft Genome of Frankia sp. CpI1-S.</title>
        <authorList>
            <person name="Oshone R.T."/>
            <person name="Ngom M."/>
            <person name="Ghodhbane-Gtari F."/>
            <person name="Gtari M."/>
            <person name="Morris K."/>
            <person name="Thomas K."/>
            <person name="Sen A."/>
            <person name="Tisa L.S."/>
        </authorList>
    </citation>
    <scope>NUCLEOTIDE SEQUENCE [LARGE SCALE GENOMIC DNA]</scope>
    <source>
        <strain evidence="10">CpI1-S</strain>
    </source>
</reference>
<dbReference type="PATRIC" id="fig|1502723.3.peg.2664"/>
<dbReference type="CDD" id="cd06261">
    <property type="entry name" value="TM_PBP2"/>
    <property type="match status" value="1"/>
</dbReference>
<dbReference type="Gene3D" id="1.10.3720.10">
    <property type="entry name" value="MetI-like"/>
    <property type="match status" value="1"/>
</dbReference>
<evidence type="ECO:0000256" key="7">
    <source>
        <dbReference type="RuleBase" id="RU363032"/>
    </source>
</evidence>
<dbReference type="SUPFAM" id="SSF161098">
    <property type="entry name" value="MetI-like"/>
    <property type="match status" value="1"/>
</dbReference>
<proteinExistence type="inferred from homology"/>
<dbReference type="PANTHER" id="PTHR43163:SF6">
    <property type="entry name" value="DIPEPTIDE TRANSPORT SYSTEM PERMEASE PROTEIN DPPB-RELATED"/>
    <property type="match status" value="1"/>
</dbReference>
<dbReference type="AlphaFoldDB" id="A0A0D8BDP3"/>
<feature type="domain" description="ABC transmembrane type-1" evidence="8">
    <location>
        <begin position="120"/>
        <end position="329"/>
    </location>
</feature>
<evidence type="ECO:0000259" key="8">
    <source>
        <dbReference type="PROSITE" id="PS50928"/>
    </source>
</evidence>
<keyword evidence="4 7" id="KW-0812">Transmembrane</keyword>
<dbReference type="GO" id="GO:0071916">
    <property type="term" value="F:dipeptide transmembrane transporter activity"/>
    <property type="evidence" value="ECO:0007669"/>
    <property type="project" value="TreeGrafter"/>
</dbReference>
<dbReference type="PROSITE" id="PS50928">
    <property type="entry name" value="ABC_TM1"/>
    <property type="match status" value="1"/>
</dbReference>
<sequence length="340" mass="35433">MSAPPPALTAPPAAHRGVVAHRIGRAAASTARLLAIFVPVFLLGTFLTYLLGHLSGRSPAYLQLGDAASPQAVAVIEHKWGLDRPFLVQYGDWLGSVLHGDLGTSWYNGLSVAHALGQRAAITLSAAGVALVLGIVFGFLLGALAAHFHTRWPDRAITTFTTVISVLPPFIVGIGLAAVFAVSLQLLPAAGYVPIQAGLGPWLSHLLLPAIALSFDTAADVARQLRNGLVSAYRGNYVTGAIVRGLGPRRIFFVHVLRNGIAPALAVLGLKFPNLLGGAVIIEAIFGLSGYGVYASQAAVRGDVPAVQGVLVVSVVLVVVFNLLVNIVLNRVTPDADRGV</sequence>